<feature type="transmembrane region" description="Helical" evidence="8">
    <location>
        <begin position="228"/>
        <end position="246"/>
    </location>
</feature>
<evidence type="ECO:0000313" key="10">
    <source>
        <dbReference type="Proteomes" id="UP001058120"/>
    </source>
</evidence>
<keyword evidence="7 8" id="KW-0472">Membrane</keyword>
<protein>
    <recommendedName>
        <fullName evidence="8">Probable membrane transporter protein</fullName>
    </recommendedName>
</protein>
<accession>A0ABY5Y0T6</accession>
<dbReference type="Pfam" id="PF01925">
    <property type="entry name" value="TauE"/>
    <property type="match status" value="1"/>
</dbReference>
<keyword evidence="10" id="KW-1185">Reference proteome</keyword>
<keyword evidence="5 8" id="KW-0812">Transmembrane</keyword>
<keyword evidence="3" id="KW-0813">Transport</keyword>
<dbReference type="InterPro" id="IPR052017">
    <property type="entry name" value="TSUP"/>
</dbReference>
<feature type="transmembrane region" description="Helical" evidence="8">
    <location>
        <begin position="170"/>
        <end position="189"/>
    </location>
</feature>
<dbReference type="PANTHER" id="PTHR30269">
    <property type="entry name" value="TRANSMEMBRANE PROTEIN YFCA"/>
    <property type="match status" value="1"/>
</dbReference>
<organism evidence="9 10">
    <name type="scientific">Taurinivorans muris</name>
    <dbReference type="NCBI Taxonomy" id="2787751"/>
    <lineage>
        <taxon>Bacteria</taxon>
        <taxon>Pseudomonadati</taxon>
        <taxon>Thermodesulfobacteriota</taxon>
        <taxon>Desulfovibrionia</taxon>
        <taxon>Desulfovibrionales</taxon>
        <taxon>Desulfovibrionaceae</taxon>
        <taxon>Taurinivorans</taxon>
    </lineage>
</organism>
<evidence type="ECO:0000256" key="6">
    <source>
        <dbReference type="ARBA" id="ARBA00022989"/>
    </source>
</evidence>
<evidence type="ECO:0000256" key="7">
    <source>
        <dbReference type="ARBA" id="ARBA00023136"/>
    </source>
</evidence>
<keyword evidence="6 8" id="KW-1133">Transmembrane helix</keyword>
<proteinExistence type="inferred from homology"/>
<feature type="transmembrane region" description="Helical" evidence="8">
    <location>
        <begin position="32"/>
        <end position="54"/>
    </location>
</feature>
<dbReference type="PANTHER" id="PTHR30269:SF37">
    <property type="entry name" value="MEMBRANE TRANSPORTER PROTEIN"/>
    <property type="match status" value="1"/>
</dbReference>
<evidence type="ECO:0000256" key="3">
    <source>
        <dbReference type="ARBA" id="ARBA00022448"/>
    </source>
</evidence>
<evidence type="ECO:0000256" key="8">
    <source>
        <dbReference type="RuleBase" id="RU363041"/>
    </source>
</evidence>
<sequence>MNELSAFLYFFIGLAVIFGGILRGISGFGFSLTLIVALTFFLPPLQATALIFIWEISASILHLPFVWKHVDWNALKWLCAGCVLGTPLGVYSLILIPPTPMTVLINATVIVLSIVMLRGYTLKRNLNAFEIIGTGTISGIINGASANGGPPVILLFFSSPAGANVGRASLIAYFLFTDCFASSVLAAQGLMGVEILITALCYIPCLALGIWIGTKLYHKIDEQNFKRFVMLLLIVISAVGCVKALLS</sequence>
<feature type="transmembrane region" description="Helical" evidence="8">
    <location>
        <begin position="103"/>
        <end position="120"/>
    </location>
</feature>
<gene>
    <name evidence="9" type="ORF">JBF11_06010</name>
</gene>
<keyword evidence="4 8" id="KW-1003">Cell membrane</keyword>
<feature type="transmembrane region" description="Helical" evidence="8">
    <location>
        <begin position="195"/>
        <end position="216"/>
    </location>
</feature>
<reference evidence="9" key="1">
    <citation type="submission" date="2020-12" db="EMBL/GenBank/DDBJ databases">
        <title>Taurinivorans muris gen. nov., sp. nov., fundamental and realized metabolic niche of a ubiquitous sulfidogenic bacterium in the murine intestine.</title>
        <authorList>
            <person name="Ye H."/>
            <person name="Hanson B.T."/>
            <person name="Loy A."/>
        </authorList>
    </citation>
    <scope>NUCLEOTIDE SEQUENCE</scope>
    <source>
        <strain evidence="9">LT0009</strain>
    </source>
</reference>
<dbReference type="EMBL" id="CP065938">
    <property type="protein sequence ID" value="UWX05037.1"/>
    <property type="molecule type" value="Genomic_DNA"/>
</dbReference>
<name>A0ABY5Y0T6_9BACT</name>
<feature type="transmembrane region" description="Helical" evidence="8">
    <location>
        <begin position="74"/>
        <end position="96"/>
    </location>
</feature>
<dbReference type="InterPro" id="IPR002781">
    <property type="entry name" value="TM_pro_TauE-like"/>
</dbReference>
<evidence type="ECO:0000256" key="1">
    <source>
        <dbReference type="ARBA" id="ARBA00004651"/>
    </source>
</evidence>
<dbReference type="RefSeq" id="WP_334314596.1">
    <property type="nucleotide sequence ID" value="NZ_CP065938.1"/>
</dbReference>
<dbReference type="Proteomes" id="UP001058120">
    <property type="component" value="Chromosome"/>
</dbReference>
<feature type="transmembrane region" description="Helical" evidence="8">
    <location>
        <begin position="140"/>
        <end position="158"/>
    </location>
</feature>
<evidence type="ECO:0000313" key="9">
    <source>
        <dbReference type="EMBL" id="UWX05037.1"/>
    </source>
</evidence>
<evidence type="ECO:0000256" key="4">
    <source>
        <dbReference type="ARBA" id="ARBA00022475"/>
    </source>
</evidence>
<evidence type="ECO:0000256" key="2">
    <source>
        <dbReference type="ARBA" id="ARBA00009142"/>
    </source>
</evidence>
<feature type="transmembrane region" description="Helical" evidence="8">
    <location>
        <begin position="6"/>
        <end position="25"/>
    </location>
</feature>
<comment type="similarity">
    <text evidence="2 8">Belongs to the 4-toluene sulfonate uptake permease (TSUP) (TC 2.A.102) family.</text>
</comment>
<comment type="subcellular location">
    <subcellularLocation>
        <location evidence="1 8">Cell membrane</location>
        <topology evidence="1 8">Multi-pass membrane protein</topology>
    </subcellularLocation>
</comment>
<evidence type="ECO:0000256" key="5">
    <source>
        <dbReference type="ARBA" id="ARBA00022692"/>
    </source>
</evidence>